<dbReference type="PANTHER" id="PTHR38766:SF1">
    <property type="entry name" value="FLAGELLAR PROTEIN FLIO"/>
    <property type="match status" value="1"/>
</dbReference>
<evidence type="ECO:0000256" key="8">
    <source>
        <dbReference type="ARBA" id="ARBA00037937"/>
    </source>
</evidence>
<dbReference type="GO" id="GO:0005886">
    <property type="term" value="C:plasma membrane"/>
    <property type="evidence" value="ECO:0007669"/>
    <property type="project" value="UniProtKB-SubCell"/>
</dbReference>
<evidence type="ECO:0008006" key="11">
    <source>
        <dbReference type="Google" id="ProtNLM"/>
    </source>
</evidence>
<feature type="transmembrane region" description="Helical" evidence="9">
    <location>
        <begin position="6"/>
        <end position="29"/>
    </location>
</feature>
<evidence type="ECO:0000256" key="1">
    <source>
        <dbReference type="ARBA" id="ARBA00004117"/>
    </source>
</evidence>
<evidence type="ECO:0000313" key="10">
    <source>
        <dbReference type="EMBL" id="SVA58885.1"/>
    </source>
</evidence>
<reference evidence="10" key="1">
    <citation type="submission" date="2018-05" db="EMBL/GenBank/DDBJ databases">
        <authorList>
            <person name="Lanie J.A."/>
            <person name="Ng W.-L."/>
            <person name="Kazmierczak K.M."/>
            <person name="Andrzejewski T.M."/>
            <person name="Davidsen T.M."/>
            <person name="Wayne K.J."/>
            <person name="Tettelin H."/>
            <person name="Glass J.I."/>
            <person name="Rusch D."/>
            <person name="Podicherti R."/>
            <person name="Tsui H.-C.T."/>
            <person name="Winkler M.E."/>
        </authorList>
    </citation>
    <scope>NUCLEOTIDE SEQUENCE</scope>
</reference>
<evidence type="ECO:0000256" key="9">
    <source>
        <dbReference type="SAM" id="Phobius"/>
    </source>
</evidence>
<evidence type="ECO:0000256" key="3">
    <source>
        <dbReference type="ARBA" id="ARBA00022475"/>
    </source>
</evidence>
<keyword evidence="5 9" id="KW-1133">Transmembrane helix</keyword>
<name>A0A381X2D6_9ZZZZ</name>
<comment type="similarity">
    <text evidence="8">Belongs to the FliO/MopB family.</text>
</comment>
<dbReference type="GO" id="GO:0009425">
    <property type="term" value="C:bacterial-type flagellum basal body"/>
    <property type="evidence" value="ECO:0007669"/>
    <property type="project" value="UniProtKB-SubCell"/>
</dbReference>
<organism evidence="10">
    <name type="scientific">marine metagenome</name>
    <dbReference type="NCBI Taxonomy" id="408172"/>
    <lineage>
        <taxon>unclassified sequences</taxon>
        <taxon>metagenomes</taxon>
        <taxon>ecological metagenomes</taxon>
    </lineage>
</organism>
<keyword evidence="7" id="KW-0975">Bacterial flagellum</keyword>
<comment type="subcellular location">
    <subcellularLocation>
        <location evidence="1">Bacterial flagellum basal body</location>
    </subcellularLocation>
    <subcellularLocation>
        <location evidence="2">Cell membrane</location>
    </subcellularLocation>
</comment>
<keyword evidence="3" id="KW-1003">Cell membrane</keyword>
<evidence type="ECO:0000256" key="6">
    <source>
        <dbReference type="ARBA" id="ARBA00023136"/>
    </source>
</evidence>
<dbReference type="InterPro" id="IPR022781">
    <property type="entry name" value="Flagellar_biosynth_FliO"/>
</dbReference>
<keyword evidence="4 9" id="KW-0812">Transmembrane</keyword>
<evidence type="ECO:0000256" key="2">
    <source>
        <dbReference type="ARBA" id="ARBA00004236"/>
    </source>
</evidence>
<dbReference type="PANTHER" id="PTHR38766">
    <property type="entry name" value="FLAGELLAR PROTEIN FLIO"/>
    <property type="match status" value="1"/>
</dbReference>
<dbReference type="AlphaFoldDB" id="A0A381X2D6"/>
<protein>
    <recommendedName>
        <fullName evidence="11">Flagellar protein</fullName>
    </recommendedName>
</protein>
<dbReference type="EMBL" id="UINC01013665">
    <property type="protein sequence ID" value="SVA58885.1"/>
    <property type="molecule type" value="Genomic_DNA"/>
</dbReference>
<dbReference type="InterPro" id="IPR052205">
    <property type="entry name" value="FliO/MopB"/>
</dbReference>
<accession>A0A381X2D6</accession>
<evidence type="ECO:0000256" key="4">
    <source>
        <dbReference type="ARBA" id="ARBA00022692"/>
    </source>
</evidence>
<dbReference type="GO" id="GO:0044781">
    <property type="term" value="P:bacterial-type flagellum organization"/>
    <property type="evidence" value="ECO:0007669"/>
    <property type="project" value="InterPro"/>
</dbReference>
<keyword evidence="6 9" id="KW-0472">Membrane</keyword>
<gene>
    <name evidence="10" type="ORF">METZ01_LOCUS111739</name>
</gene>
<sequence length="115" mass="12596">MELETINYFKFVLALLFVLGLIGGFAIIAKRAGLGNRGPIVRGKSKRLSIIETMVLDPKRRVVLIQCDNSEHLLLLGTNNEQVIGNGPGDKDLSDLKSRQPSFLKAIEKPQPLAG</sequence>
<evidence type="ECO:0000256" key="5">
    <source>
        <dbReference type="ARBA" id="ARBA00022989"/>
    </source>
</evidence>
<proteinExistence type="inferred from homology"/>
<dbReference type="Pfam" id="PF04347">
    <property type="entry name" value="FliO"/>
    <property type="match status" value="1"/>
</dbReference>
<evidence type="ECO:0000256" key="7">
    <source>
        <dbReference type="ARBA" id="ARBA00023143"/>
    </source>
</evidence>